<feature type="chain" id="PRO_5007834701" description="DUF2207 domain-containing protein" evidence="3">
    <location>
        <begin position="26"/>
        <end position="564"/>
    </location>
</feature>
<feature type="domain" description="DUF2207" evidence="4">
    <location>
        <begin position="29"/>
        <end position="194"/>
    </location>
</feature>
<dbReference type="InterPro" id="IPR048389">
    <property type="entry name" value="YciQ-like_C"/>
</dbReference>
<feature type="domain" description="Predicted membrane protein YciQ-like C-terminal" evidence="5">
    <location>
        <begin position="295"/>
        <end position="459"/>
    </location>
</feature>
<dbReference type="AlphaFoldDB" id="A0A162F2C3"/>
<keyword evidence="2" id="KW-0472">Membrane</keyword>
<accession>A0A162F2C3</accession>
<evidence type="ECO:0000256" key="2">
    <source>
        <dbReference type="SAM" id="Phobius"/>
    </source>
</evidence>
<dbReference type="EMBL" id="LTAO01000002">
    <property type="protein sequence ID" value="KYG34333.1"/>
    <property type="molecule type" value="Genomic_DNA"/>
</dbReference>
<dbReference type="Proteomes" id="UP000075806">
    <property type="component" value="Unassembled WGS sequence"/>
</dbReference>
<dbReference type="InterPro" id="IPR018702">
    <property type="entry name" value="DUF2207"/>
</dbReference>
<dbReference type="STRING" id="519424.AZF04_14160"/>
<keyword evidence="7" id="KW-1185">Reference proteome</keyword>
<feature type="compositionally biased region" description="Gly residues" evidence="1">
    <location>
        <begin position="550"/>
        <end position="564"/>
    </location>
</feature>
<dbReference type="RefSeq" id="WP_061947504.1">
    <property type="nucleotide sequence ID" value="NZ_LTAO01000002.1"/>
</dbReference>
<name>A0A162F2C3_9BACI</name>
<evidence type="ECO:0000259" key="5">
    <source>
        <dbReference type="Pfam" id="PF20990"/>
    </source>
</evidence>
<feature type="region of interest" description="Disordered" evidence="1">
    <location>
        <begin position="541"/>
        <end position="564"/>
    </location>
</feature>
<protein>
    <recommendedName>
        <fullName evidence="8">DUF2207 domain-containing protein</fullName>
    </recommendedName>
</protein>
<evidence type="ECO:0000313" key="7">
    <source>
        <dbReference type="Proteomes" id="UP000075806"/>
    </source>
</evidence>
<proteinExistence type="predicted"/>
<feature type="transmembrane region" description="Helical" evidence="2">
    <location>
        <begin position="241"/>
        <end position="260"/>
    </location>
</feature>
<keyword evidence="3" id="KW-0732">Signal</keyword>
<keyword evidence="2" id="KW-1133">Transmembrane helix</keyword>
<evidence type="ECO:0000256" key="1">
    <source>
        <dbReference type="SAM" id="MobiDB-lite"/>
    </source>
</evidence>
<feature type="transmembrane region" description="Helical" evidence="2">
    <location>
        <begin position="399"/>
        <end position="417"/>
    </location>
</feature>
<evidence type="ECO:0000256" key="3">
    <source>
        <dbReference type="SAM" id="SignalP"/>
    </source>
</evidence>
<keyword evidence="2" id="KW-0812">Transmembrane</keyword>
<evidence type="ECO:0000259" key="4">
    <source>
        <dbReference type="Pfam" id="PF09972"/>
    </source>
</evidence>
<dbReference type="OrthoDB" id="5507254at2"/>
<organism evidence="6 7">
    <name type="scientific">Alkalihalobacillus trypoxylicola</name>
    <dbReference type="NCBI Taxonomy" id="519424"/>
    <lineage>
        <taxon>Bacteria</taxon>
        <taxon>Bacillati</taxon>
        <taxon>Bacillota</taxon>
        <taxon>Bacilli</taxon>
        <taxon>Bacillales</taxon>
        <taxon>Bacillaceae</taxon>
        <taxon>Alkalihalobacillus</taxon>
    </lineage>
</organism>
<gene>
    <name evidence="6" type="ORF">AZF04_14160</name>
</gene>
<evidence type="ECO:0000313" key="6">
    <source>
        <dbReference type="EMBL" id="KYG34333.1"/>
    </source>
</evidence>
<feature type="signal peptide" evidence="3">
    <location>
        <begin position="1"/>
        <end position="25"/>
    </location>
</feature>
<feature type="transmembrane region" description="Helical" evidence="2">
    <location>
        <begin position="423"/>
        <end position="443"/>
    </location>
</feature>
<dbReference type="Pfam" id="PF20990">
    <property type="entry name" value="DUF2207_C"/>
    <property type="match status" value="1"/>
</dbReference>
<evidence type="ECO:0008006" key="8">
    <source>
        <dbReference type="Google" id="ProtNLM"/>
    </source>
</evidence>
<sequence>MSIKKLLLLCSFSISLMFFPTIVSAVDFTIEQVEIDAYLQENGETFVEERHHYIFDGEFNGMTRTLTPQRNTDIINVEAFEEGSSLEVSMDEDLYKIYRGGEDESVHLTITYTIENGIDVYQDIAEFYWPFFDSSNESDYENLTITVHPPEETNEVIAFGYDEAFMKESTLDNGSVLFDFGFLPSGSKGDIRVAYNQELFESGLATDTLMKEKLLQEQNNNILAVERKAERKLFLENVSPVFFVVILAIACLFILLAVSYKKKNKMKMISLLQGSNSSLFNKLSLPATIYFSNYQQLHPEAVAASLLDLLRKGKIKEVGEKHFQLLSKEDTLPHERHLIDWLFNTIGNGTEFHVDQLTDYTKNEENHDSYNQSFTKWVQKVKEEVKSAQLINNRAKPRWFAGFVSISLLPLVVIYPIHDLILYFVLTLFSILFFMFFAIFYTAKSVNGEMLNHELEQFQQRFFEDEQNNWNNWEREDLKKAVIFNMGTKNKKFKQANDKLVQAFKASSNDFNSNYDPLQSFVYMAGITSLSFHNANQHVVSASSNSTSGSGTGAGGGGGGSGAF</sequence>
<reference evidence="6" key="1">
    <citation type="submission" date="2016-02" db="EMBL/GenBank/DDBJ databases">
        <title>Genome sequence of Bacillus trypoxylicola KCTC 13244(T).</title>
        <authorList>
            <person name="Jeong H."/>
            <person name="Park S.-H."/>
            <person name="Choi S.-K."/>
        </authorList>
    </citation>
    <scope>NUCLEOTIDE SEQUENCE [LARGE SCALE GENOMIC DNA]</scope>
    <source>
        <strain evidence="6">KCTC 13244</strain>
    </source>
</reference>
<comment type="caution">
    <text evidence="6">The sequence shown here is derived from an EMBL/GenBank/DDBJ whole genome shotgun (WGS) entry which is preliminary data.</text>
</comment>
<dbReference type="Pfam" id="PF09972">
    <property type="entry name" value="DUF2207"/>
    <property type="match status" value="1"/>
</dbReference>